<evidence type="ECO:0000313" key="3">
    <source>
        <dbReference type="EMBL" id="MFD2308947.1"/>
    </source>
</evidence>
<keyword evidence="4" id="KW-1185">Reference proteome</keyword>
<feature type="region of interest" description="Disordered" evidence="1">
    <location>
        <begin position="210"/>
        <end position="247"/>
    </location>
</feature>
<evidence type="ECO:0000256" key="2">
    <source>
        <dbReference type="SAM" id="Phobius"/>
    </source>
</evidence>
<name>A0ABW5E6J1_9GAMM</name>
<keyword evidence="2" id="KW-0472">Membrane</keyword>
<dbReference type="Proteomes" id="UP001597425">
    <property type="component" value="Unassembled WGS sequence"/>
</dbReference>
<reference evidence="4" key="1">
    <citation type="journal article" date="2019" name="Int. J. Syst. Evol. Microbiol.">
        <title>The Global Catalogue of Microorganisms (GCM) 10K type strain sequencing project: providing services to taxonomists for standard genome sequencing and annotation.</title>
        <authorList>
            <consortium name="The Broad Institute Genomics Platform"/>
            <consortium name="The Broad Institute Genome Sequencing Center for Infectious Disease"/>
            <person name="Wu L."/>
            <person name="Ma J."/>
        </authorList>
    </citation>
    <scope>NUCLEOTIDE SEQUENCE [LARGE SCALE GENOMIC DNA]</scope>
    <source>
        <strain evidence="4">KCTC 12848</strain>
    </source>
</reference>
<evidence type="ECO:0000313" key="4">
    <source>
        <dbReference type="Proteomes" id="UP001597425"/>
    </source>
</evidence>
<protein>
    <submittedName>
        <fullName evidence="3">Anti-sigma factor family protein</fullName>
    </submittedName>
</protein>
<organism evidence="3 4">
    <name type="scientific">Microbulbifer halophilus</name>
    <dbReference type="NCBI Taxonomy" id="453963"/>
    <lineage>
        <taxon>Bacteria</taxon>
        <taxon>Pseudomonadati</taxon>
        <taxon>Pseudomonadota</taxon>
        <taxon>Gammaproteobacteria</taxon>
        <taxon>Cellvibrionales</taxon>
        <taxon>Microbulbiferaceae</taxon>
        <taxon>Microbulbifer</taxon>
    </lineage>
</organism>
<proteinExistence type="predicted"/>
<accession>A0ABW5E6J1</accession>
<keyword evidence="2" id="KW-1133">Transmembrane helix</keyword>
<dbReference type="RefSeq" id="WP_265721859.1">
    <property type="nucleotide sequence ID" value="NZ_JAPIVK010000015.1"/>
</dbReference>
<feature type="transmembrane region" description="Helical" evidence="2">
    <location>
        <begin position="83"/>
        <end position="101"/>
    </location>
</feature>
<dbReference type="EMBL" id="JBHUJD010000001">
    <property type="protein sequence ID" value="MFD2308947.1"/>
    <property type="molecule type" value="Genomic_DNA"/>
</dbReference>
<evidence type="ECO:0000256" key="1">
    <source>
        <dbReference type="SAM" id="MobiDB-lite"/>
    </source>
</evidence>
<comment type="caution">
    <text evidence="3">The sequence shown here is derived from an EMBL/GenBank/DDBJ whole genome shotgun (WGS) entry which is preliminary data.</text>
</comment>
<keyword evidence="2" id="KW-0812">Transmembrane</keyword>
<sequence>MMRGNRNDRSVSNEDLSAFADGQLSRADSARVAAYLRANPQDADRIYAYWKQEAELHSVFATDREGEPEPAARNPRSPYRGPLFIAGAAALFAVVVPWLVLDRNGSTQGVVLPAPAETQQAGPSYAGLELEPGQHPMEEGMVEYHFSGGDGSSLVLYETAAQGVGAGYSGSQRGAARVEWVEGGRHFALEGGRGAAELMSLAVSLRRHLSSPPAVSSGSDMLAAPPADGPALQPIQEKDLPSGVSKM</sequence>
<gene>
    <name evidence="3" type="ORF">ACFSKX_00830</name>
</gene>